<evidence type="ECO:0000256" key="1">
    <source>
        <dbReference type="ARBA" id="ARBA00011900"/>
    </source>
</evidence>
<comment type="catalytic activity">
    <reaction evidence="4">
        <text>a 2'-deoxyadenosine in DNA + S-adenosyl-L-methionine = an N(6)-methyl-2'-deoxyadenosine in DNA + S-adenosyl-L-homocysteine + H(+)</text>
        <dbReference type="Rhea" id="RHEA:15197"/>
        <dbReference type="Rhea" id="RHEA-COMP:12418"/>
        <dbReference type="Rhea" id="RHEA-COMP:12419"/>
        <dbReference type="ChEBI" id="CHEBI:15378"/>
        <dbReference type="ChEBI" id="CHEBI:57856"/>
        <dbReference type="ChEBI" id="CHEBI:59789"/>
        <dbReference type="ChEBI" id="CHEBI:90615"/>
        <dbReference type="ChEBI" id="CHEBI:90616"/>
        <dbReference type="EC" id="2.1.1.72"/>
    </reaction>
</comment>
<reference evidence="11" key="1">
    <citation type="submission" date="2018-08" db="EMBL/GenBank/DDBJ databases">
        <authorList>
            <person name="Grouzdev D.S."/>
            <person name="Krutkina M.S."/>
        </authorList>
    </citation>
    <scope>NUCLEOTIDE SEQUENCE [LARGE SCALE GENOMIC DNA]</scope>
    <source>
        <strain evidence="11">4-11</strain>
    </source>
</reference>
<accession>A0A372MH27</accession>
<dbReference type="SUPFAM" id="SSF53335">
    <property type="entry name" value="S-adenosyl-L-methionine-dependent methyltransferases"/>
    <property type="match status" value="1"/>
</dbReference>
<dbReference type="InterPro" id="IPR046816">
    <property type="entry name" value="MmeI_Mtase"/>
</dbReference>
<proteinExistence type="predicted"/>
<dbReference type="RefSeq" id="WP_117329894.1">
    <property type="nucleotide sequence ID" value="NZ_QUWK01000005.1"/>
</dbReference>
<dbReference type="InterPro" id="IPR046819">
    <property type="entry name" value="MmeI_hel"/>
</dbReference>
<dbReference type="InterPro" id="IPR050953">
    <property type="entry name" value="N4_N6_ade-DNA_methylase"/>
</dbReference>
<dbReference type="REBASE" id="298769">
    <property type="entry name" value="Sha411ORF5505P"/>
</dbReference>
<reference evidence="10 11" key="2">
    <citation type="submission" date="2018-09" db="EMBL/GenBank/DDBJ databases">
        <title>Genome of Sphaerochaeta halotolerans strain 4-11.</title>
        <authorList>
            <person name="Nazina T.N."/>
            <person name="Sokolova D.S."/>
        </authorList>
    </citation>
    <scope>NUCLEOTIDE SEQUENCE [LARGE SCALE GENOMIC DNA]</scope>
    <source>
        <strain evidence="10 11">4-11</strain>
    </source>
</reference>
<dbReference type="PANTHER" id="PTHR33841">
    <property type="entry name" value="DNA METHYLTRANSFERASE YEEA-RELATED"/>
    <property type="match status" value="1"/>
</dbReference>
<dbReference type="InterPro" id="IPR046818">
    <property type="entry name" value="MmeI_C"/>
</dbReference>
<dbReference type="AlphaFoldDB" id="A0A372MH27"/>
<evidence type="ECO:0000256" key="2">
    <source>
        <dbReference type="ARBA" id="ARBA00022603"/>
    </source>
</evidence>
<dbReference type="PANTHER" id="PTHR33841:SF1">
    <property type="entry name" value="DNA METHYLTRANSFERASE A"/>
    <property type="match status" value="1"/>
</dbReference>
<keyword evidence="3 10" id="KW-0808">Transferase</keyword>
<dbReference type="GO" id="GO:0032259">
    <property type="term" value="P:methylation"/>
    <property type="evidence" value="ECO:0007669"/>
    <property type="project" value="UniProtKB-KW"/>
</dbReference>
<protein>
    <recommendedName>
        <fullName evidence="1">site-specific DNA-methyltransferase (adenine-specific)</fullName>
        <ecNumber evidence="1">2.1.1.72</ecNumber>
    </recommendedName>
</protein>
<evidence type="ECO:0000259" key="9">
    <source>
        <dbReference type="Pfam" id="PF20473"/>
    </source>
</evidence>
<feature type="domain" description="MmeI-like C-terminal" evidence="8">
    <location>
        <begin position="805"/>
        <end position="882"/>
    </location>
</feature>
<evidence type="ECO:0000313" key="10">
    <source>
        <dbReference type="EMBL" id="RFU95085.1"/>
    </source>
</evidence>
<dbReference type="Pfam" id="PF20467">
    <property type="entry name" value="MmeI_C"/>
    <property type="match status" value="1"/>
</dbReference>
<dbReference type="EC" id="2.1.1.72" evidence="1"/>
<dbReference type="Pfam" id="PF20464">
    <property type="entry name" value="MmeI_N"/>
    <property type="match status" value="1"/>
</dbReference>
<dbReference type="GO" id="GO:0009007">
    <property type="term" value="F:site-specific DNA-methyltransferase (adenine-specific) activity"/>
    <property type="evidence" value="ECO:0007669"/>
    <property type="project" value="UniProtKB-EC"/>
</dbReference>
<evidence type="ECO:0000256" key="4">
    <source>
        <dbReference type="ARBA" id="ARBA00047942"/>
    </source>
</evidence>
<organism evidence="10 11">
    <name type="scientific">Sphaerochaeta halotolerans</name>
    <dbReference type="NCBI Taxonomy" id="2293840"/>
    <lineage>
        <taxon>Bacteria</taxon>
        <taxon>Pseudomonadati</taxon>
        <taxon>Spirochaetota</taxon>
        <taxon>Spirochaetia</taxon>
        <taxon>Spirochaetales</taxon>
        <taxon>Sphaerochaetaceae</taxon>
        <taxon>Sphaerochaeta</taxon>
    </lineage>
</organism>
<evidence type="ECO:0000259" key="8">
    <source>
        <dbReference type="Pfam" id="PF20467"/>
    </source>
</evidence>
<feature type="domain" description="MmeI-like target recognition" evidence="7">
    <location>
        <begin position="602"/>
        <end position="803"/>
    </location>
</feature>
<dbReference type="Pfam" id="PF20466">
    <property type="entry name" value="MmeI_TRD"/>
    <property type="match status" value="1"/>
</dbReference>
<evidence type="ECO:0000259" key="5">
    <source>
        <dbReference type="Pfam" id="PF20464"/>
    </source>
</evidence>
<dbReference type="EMBL" id="QUWK01000005">
    <property type="protein sequence ID" value="RFU95085.1"/>
    <property type="molecule type" value="Genomic_DNA"/>
</dbReference>
<feature type="domain" description="MmeI-like DNA-methyltransferase" evidence="9">
    <location>
        <begin position="328"/>
        <end position="584"/>
    </location>
</feature>
<dbReference type="Gene3D" id="3.40.50.150">
    <property type="entry name" value="Vaccinia Virus protein VP39"/>
    <property type="match status" value="1"/>
</dbReference>
<dbReference type="Proteomes" id="UP000264002">
    <property type="component" value="Unassembled WGS sequence"/>
</dbReference>
<dbReference type="InterPro" id="IPR046817">
    <property type="entry name" value="MmeI_N"/>
</dbReference>
<keyword evidence="11" id="KW-1185">Reference proteome</keyword>
<evidence type="ECO:0000259" key="6">
    <source>
        <dbReference type="Pfam" id="PF20465"/>
    </source>
</evidence>
<evidence type="ECO:0000313" key="11">
    <source>
        <dbReference type="Proteomes" id="UP000264002"/>
    </source>
</evidence>
<keyword evidence="2 10" id="KW-0489">Methyltransferase</keyword>
<dbReference type="InterPro" id="IPR029063">
    <property type="entry name" value="SAM-dependent_MTases_sf"/>
</dbReference>
<gene>
    <name evidence="10" type="ORF">DYP60_05505</name>
</gene>
<evidence type="ECO:0000256" key="3">
    <source>
        <dbReference type="ARBA" id="ARBA00022679"/>
    </source>
</evidence>
<dbReference type="Pfam" id="PF20465">
    <property type="entry name" value="MmeI_hel"/>
    <property type="match status" value="1"/>
</dbReference>
<sequence length="885" mass="101664">MVRRASNIDRDRIYEDLRNIVARGNSGHFLEDFMGAYYYSSAALAKMNKSSLNPTSYGCYIQKGDFLFQEVPYEQSVEEVFVETINKASTKERFFIVTNFKQFMARDNKNKMSIDIPFSKLSDHYDFFLPLIGIERHQAVVENVADVKAAQKMAMLFDEIKRDNLDDERFTPHVYSSFLTRLLFCMFADDTKIFEDNQFENSIEIQTDEDGKNLASWLEGLFEVLDLTQNKRLGVGPSYRKFPYVNGALFKDKLSVPRFTYKSRQRLLECCTSDWSKINPDIFGSMFQGAIDEKTRSELGQHYTSISNIMKVIKPLFLDDLYDELNSIKGYDKKLDAFRLKLSKIKIFDPACGSGNFLIIAYKEMCRLEMEAWDLYVNTPLPFLSIQLENFYGVEIDDFPCEIARLSLWLAQHQINSECYEKYGNSNPTLPLSPTGNIVCGNACRLDWEKVCPCNEGDIVYICGNPPYAGGGGDTITPLQKEDSLIVFNSNLVNGRIDYISNWFVLASRYIKNNQQSMAAFVTTNSICQGIQVPVWENILDNTVDIFFGYESFKWRNNAVKNAGVTVTIIGIKHFNNSHLKYLFSESSKKLVSNISPYLTEGDNIIVHPSNKIPSYKMAYGNKFVDGGFLILDEQEKNTFIEAYPEDSSFIHTYIGSEEFINGKKRYCIWITESTKETALKNPEIARRVDQVRLLRLSSKASSTRDYAAVSWRSAQVCYKDGPAIIVPRVSSEKREYTPIGYLEKGTVINDSAFVIYNAPLWLFAMLTSKMHMVWLRAVCGRLKTDFRYSATLCYNTFPFPNLTESQKSQLDTTAMGILMAREKYYDMTLAQQYDPDNMPEELREAHNANDLLVDSLYRKSGFESDKERLAELFKRYKKLLKEAK</sequence>
<evidence type="ECO:0000259" key="7">
    <source>
        <dbReference type="Pfam" id="PF20466"/>
    </source>
</evidence>
<name>A0A372MH27_9SPIR</name>
<dbReference type="Pfam" id="PF20473">
    <property type="entry name" value="MmeI_Mtase"/>
    <property type="match status" value="1"/>
</dbReference>
<comment type="caution">
    <text evidence="10">The sequence shown here is derived from an EMBL/GenBank/DDBJ whole genome shotgun (WGS) entry which is preliminary data.</text>
</comment>
<feature type="domain" description="MmeI-like N-terminal" evidence="5">
    <location>
        <begin position="77"/>
        <end position="162"/>
    </location>
</feature>
<feature type="domain" description="MmeI-like helicase spacer" evidence="6">
    <location>
        <begin position="176"/>
        <end position="250"/>
    </location>
</feature>
<dbReference type="InterPro" id="IPR046820">
    <property type="entry name" value="MmeI_TRD"/>
</dbReference>